<sequence>MYACAVLQQGLIAATVSHNSSQWKLKWNLELINIFVGVPYKTLLLQFGFSK</sequence>
<name>A0AAP0JSG9_9MAGN</name>
<proteinExistence type="predicted"/>
<evidence type="ECO:0000313" key="1">
    <source>
        <dbReference type="EMBL" id="KAK9138603.1"/>
    </source>
</evidence>
<dbReference type="AlphaFoldDB" id="A0AAP0JSG9"/>
<keyword evidence="2" id="KW-1185">Reference proteome</keyword>
<evidence type="ECO:0000313" key="2">
    <source>
        <dbReference type="Proteomes" id="UP001417504"/>
    </source>
</evidence>
<gene>
    <name evidence="1" type="ORF">Sjap_009197</name>
</gene>
<organism evidence="1 2">
    <name type="scientific">Stephania japonica</name>
    <dbReference type="NCBI Taxonomy" id="461633"/>
    <lineage>
        <taxon>Eukaryota</taxon>
        <taxon>Viridiplantae</taxon>
        <taxon>Streptophyta</taxon>
        <taxon>Embryophyta</taxon>
        <taxon>Tracheophyta</taxon>
        <taxon>Spermatophyta</taxon>
        <taxon>Magnoliopsida</taxon>
        <taxon>Ranunculales</taxon>
        <taxon>Menispermaceae</taxon>
        <taxon>Menispermoideae</taxon>
        <taxon>Cissampelideae</taxon>
        <taxon>Stephania</taxon>
    </lineage>
</organism>
<reference evidence="1 2" key="1">
    <citation type="submission" date="2024-01" db="EMBL/GenBank/DDBJ databases">
        <title>Genome assemblies of Stephania.</title>
        <authorList>
            <person name="Yang L."/>
        </authorList>
    </citation>
    <scope>NUCLEOTIDE SEQUENCE [LARGE SCALE GENOMIC DNA]</scope>
    <source>
        <strain evidence="1">QJT</strain>
        <tissue evidence="1">Leaf</tissue>
    </source>
</reference>
<dbReference type="EMBL" id="JBBNAE010000003">
    <property type="protein sequence ID" value="KAK9138603.1"/>
    <property type="molecule type" value="Genomic_DNA"/>
</dbReference>
<dbReference type="Proteomes" id="UP001417504">
    <property type="component" value="Unassembled WGS sequence"/>
</dbReference>
<accession>A0AAP0JSG9</accession>
<comment type="caution">
    <text evidence="1">The sequence shown here is derived from an EMBL/GenBank/DDBJ whole genome shotgun (WGS) entry which is preliminary data.</text>
</comment>
<protein>
    <submittedName>
        <fullName evidence="1">Uncharacterized protein</fullName>
    </submittedName>
</protein>